<feature type="transmembrane region" description="Helical" evidence="1">
    <location>
        <begin position="939"/>
        <end position="965"/>
    </location>
</feature>
<feature type="transmembrane region" description="Helical" evidence="1">
    <location>
        <begin position="364"/>
        <end position="384"/>
    </location>
</feature>
<dbReference type="OrthoDB" id="219750at2"/>
<feature type="transmembrane region" description="Helical" evidence="1">
    <location>
        <begin position="986"/>
        <end position="1005"/>
    </location>
</feature>
<organism evidence="2 3">
    <name type="scientific">Kuenenia stuttgartiensis</name>
    <dbReference type="NCBI Taxonomy" id="174633"/>
    <lineage>
        <taxon>Bacteria</taxon>
        <taxon>Pseudomonadati</taxon>
        <taxon>Planctomycetota</taxon>
        <taxon>Candidatus Brocadiia</taxon>
        <taxon>Candidatus Brocadiales</taxon>
        <taxon>Candidatus Brocadiaceae</taxon>
        <taxon>Candidatus Kuenenia</taxon>
    </lineage>
</organism>
<dbReference type="Gene3D" id="1.20.1640.10">
    <property type="entry name" value="Multidrug efflux transporter AcrB transmembrane domain"/>
    <property type="match status" value="2"/>
</dbReference>
<protein>
    <submittedName>
        <fullName evidence="2">Strongly similar to cobalt-zinc-cadmium resistance protein CzcA</fullName>
    </submittedName>
</protein>
<dbReference type="GO" id="GO:0042910">
    <property type="term" value="F:xenobiotic transmembrane transporter activity"/>
    <property type="evidence" value="ECO:0007669"/>
    <property type="project" value="TreeGrafter"/>
</dbReference>
<dbReference type="Gene3D" id="3.30.70.1430">
    <property type="entry name" value="Multidrug efflux transporter AcrB pore domain"/>
    <property type="match status" value="2"/>
</dbReference>
<dbReference type="GO" id="GO:0005886">
    <property type="term" value="C:plasma membrane"/>
    <property type="evidence" value="ECO:0007669"/>
    <property type="project" value="TreeGrafter"/>
</dbReference>
<feature type="transmembrane region" description="Helical" evidence="1">
    <location>
        <begin position="1017"/>
        <end position="1040"/>
    </location>
</feature>
<sequence length="1050" mass="115750">MLNKLIEGTLQQKFLIILTVCAIIGLGIFCLKKLPIDAVPDISPNQVQINTEVPGLGPVEMEKLISFPIEFSMSSLPGVKEIRSLSKTGLSQVLVFFEDNIDIYFARQLVLERLQTAKEQLPQLLNAQPEMGPVSTGLGEIYQYVVTAENKDAMELRTIQDWMITPRLLLIPGVNEVNSFGGFVKQYQVLIDPNKLITYNVTLRQVFDALTANNVNAGGQYIEHASEQYLVRGIGLINTIQDIENIVVHATREGTPVYVKNLAEVKLGSEVRYGAVTRDGKGEVVTGIAMMLKGENSRTVVEAIKQKVKEIRQSLPKGVDMIPFYDRAGLVNNVIHTVFTNIGTGVLLVIGVLILFLGNLRGALLLAFSIPLTAFLTFTGMYHLGIAATVMSLGALDFGMIIDGPVVMVENIIRRLSLRKKTGDSDLVIRSSAQEVARPILFAIAIIIIVYLPIMTLQGIEGMMFRPMAFTMAIALLSSLFVALFIMPPLCSVVFKKGIKAHKMKVSSLQSKGNDTHSLVTEVSSEETDNRVIRFLKRYYGPLLQKTIAHPVITTIAAASCFFLSLILVQFLGSEFIPKLDEGAIAINVNRLPSISLMESVESCKLIEKTLLKYPEVKTVVSKTGRPEIATDPMGQQISDVFVILKPKSTWRKGWTKEALIAKMKEDLEKIPGMRYSFSQPIELRVSEMIAGVRSDIAIWLYGEDYEILLPKAGEINAVITSVPGASEVRTEQVTGLPAIEIEIDRKAIARYGINVSDVQDIIEIAIGGKAATQVLEGVMRFDLLVRYTEETRNDVEKIKNILVSAPSGVRVPLSQLADISVVEGPAQISRQNGKRRIVVECNVRGRDIGSFVAEAQKNIQENVELPAGYYLNWGGQFENMQQARKRLAVVVPIAMGLIFILLYTSFNSFRNAILIYINVPFAATGGIIALFLRDMHLSITAGVAFIALFGLCVLNGTVMVSYINELRESGMRMKESVIEGALTRLRPVLMTVTTDIIGFMPMAISTDVGAEVQKPFATVIIGGLCFSTFLTLFVIPALYEWFPKKIETT</sequence>
<dbReference type="SUPFAM" id="SSF82693">
    <property type="entry name" value="Multidrug efflux transporter AcrB pore domain, PN1, PN2, PC1 and PC2 subdomains"/>
    <property type="match status" value="2"/>
</dbReference>
<keyword evidence="3" id="KW-1185">Reference proteome</keyword>
<evidence type="ECO:0000313" key="2">
    <source>
        <dbReference type="EMBL" id="SOH06220.1"/>
    </source>
</evidence>
<name>A0A2C9CKP6_KUEST</name>
<dbReference type="PRINTS" id="PR00702">
    <property type="entry name" value="ACRIFLAVINRP"/>
</dbReference>
<dbReference type="Pfam" id="PF00873">
    <property type="entry name" value="ACR_tran"/>
    <property type="match status" value="1"/>
</dbReference>
<feature type="transmembrane region" description="Helical" evidence="1">
    <location>
        <begin position="440"/>
        <end position="460"/>
    </location>
</feature>
<evidence type="ECO:0000256" key="1">
    <source>
        <dbReference type="SAM" id="Phobius"/>
    </source>
</evidence>
<dbReference type="Gene3D" id="3.30.2090.10">
    <property type="entry name" value="Multidrug efflux transporter AcrB TolC docking domain, DN and DC subdomains"/>
    <property type="match status" value="2"/>
</dbReference>
<dbReference type="KEGG" id="kst:KSMBR1_3747"/>
<dbReference type="AlphaFoldDB" id="A0A2C9CKP6"/>
<dbReference type="PANTHER" id="PTHR32063:SF24">
    <property type="entry name" value="CATION EFFLUX SYSTEM (ACRB_ACRD_ACRF FAMILY)"/>
    <property type="match status" value="1"/>
</dbReference>
<dbReference type="RefSeq" id="WP_099326692.1">
    <property type="nucleotide sequence ID" value="NZ_LT934425.1"/>
</dbReference>
<dbReference type="InterPro" id="IPR027463">
    <property type="entry name" value="AcrB_DN_DC_subdom"/>
</dbReference>
<feature type="transmembrane region" description="Helical" evidence="1">
    <location>
        <begin position="12"/>
        <end position="29"/>
    </location>
</feature>
<keyword evidence="1" id="KW-0812">Transmembrane</keyword>
<gene>
    <name evidence="2" type="primary">czcA_2</name>
    <name evidence="2" type="ORF">KSMBR1_3747</name>
</gene>
<keyword evidence="1" id="KW-0472">Membrane</keyword>
<feature type="transmembrane region" description="Helical" evidence="1">
    <location>
        <begin position="472"/>
        <end position="495"/>
    </location>
</feature>
<accession>A0A2C9CKP6</accession>
<dbReference type="InterPro" id="IPR001036">
    <property type="entry name" value="Acrflvin-R"/>
</dbReference>
<reference evidence="3" key="1">
    <citation type="submission" date="2017-10" db="EMBL/GenBank/DDBJ databases">
        <authorList>
            <person name="Frank J."/>
        </authorList>
    </citation>
    <scope>NUCLEOTIDE SEQUENCE [LARGE SCALE GENOMIC DNA]</scope>
</reference>
<dbReference type="Proteomes" id="UP000221734">
    <property type="component" value="Chromosome Kuenenia_stuttgartiensis_MBR1"/>
</dbReference>
<dbReference type="Gene3D" id="3.30.70.1440">
    <property type="entry name" value="Multidrug efflux transporter AcrB pore domain"/>
    <property type="match status" value="1"/>
</dbReference>
<feature type="transmembrane region" description="Helical" evidence="1">
    <location>
        <begin position="548"/>
        <end position="572"/>
    </location>
</feature>
<proteinExistence type="predicted"/>
<dbReference type="Gene3D" id="3.30.70.1320">
    <property type="entry name" value="Multidrug efflux transporter AcrB pore domain like"/>
    <property type="match status" value="1"/>
</dbReference>
<feature type="transmembrane region" description="Helical" evidence="1">
    <location>
        <begin position="390"/>
        <end position="413"/>
    </location>
</feature>
<dbReference type="SUPFAM" id="SSF82714">
    <property type="entry name" value="Multidrug efflux transporter AcrB TolC docking domain, DN and DC subdomains"/>
    <property type="match status" value="2"/>
</dbReference>
<dbReference type="EMBL" id="LT934425">
    <property type="protein sequence ID" value="SOH06220.1"/>
    <property type="molecule type" value="Genomic_DNA"/>
</dbReference>
<feature type="transmembrane region" description="Helical" evidence="1">
    <location>
        <begin position="888"/>
        <end position="907"/>
    </location>
</feature>
<dbReference type="SUPFAM" id="SSF82866">
    <property type="entry name" value="Multidrug efflux transporter AcrB transmembrane domain"/>
    <property type="match status" value="2"/>
</dbReference>
<feature type="transmembrane region" description="Helical" evidence="1">
    <location>
        <begin position="914"/>
        <end position="933"/>
    </location>
</feature>
<evidence type="ECO:0000313" key="3">
    <source>
        <dbReference type="Proteomes" id="UP000221734"/>
    </source>
</evidence>
<dbReference type="PANTHER" id="PTHR32063">
    <property type="match status" value="1"/>
</dbReference>
<keyword evidence="1" id="KW-1133">Transmembrane helix</keyword>
<feature type="transmembrane region" description="Helical" evidence="1">
    <location>
        <begin position="338"/>
        <end position="357"/>
    </location>
</feature>